<dbReference type="PANTHER" id="PTHR11455:SF9">
    <property type="entry name" value="CRYPTOCHROME CIRCADIAN CLOCK 5 ISOFORM X1"/>
    <property type="match status" value="1"/>
</dbReference>
<dbReference type="InterPro" id="IPR036155">
    <property type="entry name" value="Crypto/Photolyase_N_sf"/>
</dbReference>
<gene>
    <name evidence="8" type="ORF">OIK40_02305</name>
</gene>
<reference evidence="8 9" key="1">
    <citation type="submission" date="2022-10" db="EMBL/GenBank/DDBJ databases">
        <title>Erythrobacter sp. sf7 Genome sequencing.</title>
        <authorList>
            <person name="Park S."/>
        </authorList>
    </citation>
    <scope>NUCLEOTIDE SEQUENCE [LARGE SCALE GENOMIC DNA]</scope>
    <source>
        <strain evidence="9">sf7</strain>
    </source>
</reference>
<dbReference type="PROSITE" id="PS00394">
    <property type="entry name" value="DNA_PHOTOLYASES_1_1"/>
    <property type="match status" value="1"/>
</dbReference>
<dbReference type="InterPro" id="IPR018394">
    <property type="entry name" value="DNA_photolyase_1_CS_C"/>
</dbReference>
<dbReference type="Pfam" id="PF00875">
    <property type="entry name" value="DNA_photolyase"/>
    <property type="match status" value="1"/>
</dbReference>
<dbReference type="Proteomes" id="UP001216558">
    <property type="component" value="Unassembled WGS sequence"/>
</dbReference>
<accession>A0ABT5JLT4</accession>
<dbReference type="InterPro" id="IPR036134">
    <property type="entry name" value="Crypto/Photolyase_FAD-like_sf"/>
</dbReference>
<proteinExistence type="inferred from homology"/>
<evidence type="ECO:0000256" key="2">
    <source>
        <dbReference type="ARBA" id="ARBA00001974"/>
    </source>
</evidence>
<evidence type="ECO:0000256" key="5">
    <source>
        <dbReference type="ARBA" id="ARBA00022991"/>
    </source>
</evidence>
<dbReference type="SUPFAM" id="SSF52425">
    <property type="entry name" value="Cryptochrome/photolyase, N-terminal domain"/>
    <property type="match status" value="1"/>
</dbReference>
<organism evidence="8 9">
    <name type="scientific">Erythrobacter fulvus</name>
    <dbReference type="NCBI Taxonomy" id="2987523"/>
    <lineage>
        <taxon>Bacteria</taxon>
        <taxon>Pseudomonadati</taxon>
        <taxon>Pseudomonadota</taxon>
        <taxon>Alphaproteobacteria</taxon>
        <taxon>Sphingomonadales</taxon>
        <taxon>Erythrobacteraceae</taxon>
        <taxon>Erythrobacter/Porphyrobacter group</taxon>
        <taxon>Erythrobacter</taxon>
    </lineage>
</organism>
<comment type="caution">
    <text evidence="8">The sequence shown here is derived from an EMBL/GenBank/DDBJ whole genome shotgun (WGS) entry which is preliminary data.</text>
</comment>
<dbReference type="PROSITE" id="PS51645">
    <property type="entry name" value="PHR_CRY_ALPHA_BETA"/>
    <property type="match status" value="1"/>
</dbReference>
<evidence type="ECO:0000256" key="4">
    <source>
        <dbReference type="ARBA" id="ARBA00022827"/>
    </source>
</evidence>
<comment type="similarity">
    <text evidence="6">Belongs to the DNA photolyase family.</text>
</comment>
<comment type="cofactor">
    <cofactor evidence="2">
        <name>FAD</name>
        <dbReference type="ChEBI" id="CHEBI:57692"/>
    </cofactor>
</comment>
<keyword evidence="5 6" id="KW-0157">Chromophore</keyword>
<protein>
    <submittedName>
        <fullName evidence="8">Deoxyribodipyrimidine photo-lyase</fullName>
    </submittedName>
</protein>
<feature type="domain" description="Photolyase/cryptochrome alpha/beta" evidence="7">
    <location>
        <begin position="3"/>
        <end position="126"/>
    </location>
</feature>
<evidence type="ECO:0000313" key="9">
    <source>
        <dbReference type="Proteomes" id="UP001216558"/>
    </source>
</evidence>
<dbReference type="EMBL" id="JAQQXQ010000001">
    <property type="protein sequence ID" value="MDC8753471.1"/>
    <property type="molecule type" value="Genomic_DNA"/>
</dbReference>
<keyword evidence="9" id="KW-1185">Reference proteome</keyword>
<keyword evidence="3 6" id="KW-0285">Flavoprotein</keyword>
<evidence type="ECO:0000256" key="6">
    <source>
        <dbReference type="RuleBase" id="RU004182"/>
    </source>
</evidence>
<dbReference type="Gene3D" id="1.25.40.80">
    <property type="match status" value="1"/>
</dbReference>
<dbReference type="PRINTS" id="PR00147">
    <property type="entry name" value="DNAPHOTLYASE"/>
</dbReference>
<dbReference type="RefSeq" id="WP_273675839.1">
    <property type="nucleotide sequence ID" value="NZ_JAQQXQ010000001.1"/>
</dbReference>
<dbReference type="InterPro" id="IPR014729">
    <property type="entry name" value="Rossmann-like_a/b/a_fold"/>
</dbReference>
<dbReference type="Pfam" id="PF03441">
    <property type="entry name" value="FAD_binding_7"/>
    <property type="match status" value="1"/>
</dbReference>
<dbReference type="InterPro" id="IPR006050">
    <property type="entry name" value="DNA_photolyase_N"/>
</dbReference>
<dbReference type="PANTHER" id="PTHR11455">
    <property type="entry name" value="CRYPTOCHROME"/>
    <property type="match status" value="1"/>
</dbReference>
<evidence type="ECO:0000313" key="8">
    <source>
        <dbReference type="EMBL" id="MDC8753471.1"/>
    </source>
</evidence>
<dbReference type="InterPro" id="IPR005101">
    <property type="entry name" value="Cryptochr/Photolyase_FAD-bd"/>
</dbReference>
<dbReference type="SUPFAM" id="SSF48173">
    <property type="entry name" value="Cryptochrome/photolyase FAD-binding domain"/>
    <property type="match status" value="1"/>
</dbReference>
<evidence type="ECO:0000256" key="1">
    <source>
        <dbReference type="ARBA" id="ARBA00001932"/>
    </source>
</evidence>
<sequence length="463" mass="53468">MSKTQILWLRRDLRLADNPALYHAAKAGPVVCVYVLDDESPKHHAYGGASRWWLHHSLESLSNSLARRHAKLILRRGDAVEELCKVAQEVGATTIHANRHYEPWWRKAQGKLAEKLDLQLYDGNFLMPPGSITTGTGGQYKIYTPFSRAVREAYPPRDELPAPETLSSPDSWPASDDLADWNLLPTKPDWAGGMRTFWKVGEDAAHERLDAWEADVDDYDDKRNFPSVDKVSRLSPHLHFGEISPIQIWHRFKHKRSDGWRTFEGELIWRDYSQNAILQFPAYATQNYREDFDRFPWRDPATNEAAARDLKAWQHGRTGYPIVDAGMRQLWQTGWMHNRVRMITASFLIKHLLIDWREGEKWFWDTLCDADYASNATNWQWTAGTGVDSNMFSRIMAPLTQSEKFDAARYIRTYVPELKGIDEPYVHDPEEFGRRPAGYPRKIIPHKAGRERALAALKAMKEG</sequence>
<evidence type="ECO:0000256" key="3">
    <source>
        <dbReference type="ARBA" id="ARBA00022630"/>
    </source>
</evidence>
<dbReference type="PROSITE" id="PS00691">
    <property type="entry name" value="DNA_PHOTOLYASES_1_2"/>
    <property type="match status" value="1"/>
</dbReference>
<dbReference type="Gene3D" id="1.10.579.10">
    <property type="entry name" value="DNA Cyclobutane Dipyrimidine Photolyase, subunit A, domain 3"/>
    <property type="match status" value="1"/>
</dbReference>
<dbReference type="InterPro" id="IPR002081">
    <property type="entry name" value="Cryptochrome/DNA_photolyase_1"/>
</dbReference>
<comment type="cofactor">
    <cofactor evidence="1">
        <name>(6R)-5,10-methylene-5,6,7,8-tetrahydrofolate</name>
        <dbReference type="ChEBI" id="CHEBI:15636"/>
    </cofactor>
</comment>
<name>A0ABT5JLT4_9SPHN</name>
<keyword evidence="4 6" id="KW-0274">FAD</keyword>
<evidence type="ECO:0000259" key="7">
    <source>
        <dbReference type="PROSITE" id="PS51645"/>
    </source>
</evidence>
<dbReference type="Gene3D" id="3.40.50.620">
    <property type="entry name" value="HUPs"/>
    <property type="match status" value="1"/>
</dbReference>